<dbReference type="AlphaFoldDB" id="A0AAX0WRF1"/>
<keyword evidence="11" id="KW-1185">Reference proteome</keyword>
<evidence type="ECO:0000256" key="5">
    <source>
        <dbReference type="ARBA" id="ARBA00022695"/>
    </source>
</evidence>
<dbReference type="Pfam" id="PF00483">
    <property type="entry name" value="NTP_transferase"/>
    <property type="match status" value="1"/>
</dbReference>
<keyword evidence="5 8" id="KW-0548">Nucleotidyltransferase</keyword>
<accession>A0AAX0WRF1</accession>
<proteinExistence type="inferred from homology"/>
<feature type="domain" description="Nucleotidyl transferase" evidence="9">
    <location>
        <begin position="15"/>
        <end position="273"/>
    </location>
</feature>
<dbReference type="InterPro" id="IPR029044">
    <property type="entry name" value="Nucleotide-diphossugar_trans"/>
</dbReference>
<evidence type="ECO:0000313" key="10">
    <source>
        <dbReference type="EMBL" id="PNL61101.1"/>
    </source>
</evidence>
<evidence type="ECO:0000259" key="9">
    <source>
        <dbReference type="Pfam" id="PF00483"/>
    </source>
</evidence>
<comment type="similarity">
    <text evidence="1 8">Belongs to the UDPGP type 2 family.</text>
</comment>
<dbReference type="RefSeq" id="WP_019233918.1">
    <property type="nucleotide sequence ID" value="NZ_CAAAHR010000030.1"/>
</dbReference>
<name>A0AAX0WRF1_9GAMM</name>
<evidence type="ECO:0000256" key="7">
    <source>
        <dbReference type="ARBA" id="ARBA00048128"/>
    </source>
</evidence>
<dbReference type="Proteomes" id="UP000192511">
    <property type="component" value="Unassembled WGS sequence"/>
</dbReference>
<dbReference type="GO" id="GO:0003983">
    <property type="term" value="F:UTP:glucose-1-phosphate uridylyltransferase activity"/>
    <property type="evidence" value="ECO:0007669"/>
    <property type="project" value="UniProtKB-EC"/>
</dbReference>
<evidence type="ECO:0000313" key="11">
    <source>
        <dbReference type="Proteomes" id="UP000192511"/>
    </source>
</evidence>
<dbReference type="SUPFAM" id="SSF53448">
    <property type="entry name" value="Nucleotide-diphospho-sugar transferases"/>
    <property type="match status" value="1"/>
</dbReference>
<reference evidence="10" key="1">
    <citation type="submission" date="2017-12" db="EMBL/GenBank/DDBJ databases">
        <title>FDA dAtabase for Regulatory Grade micrObial Sequences (FDA-ARGOS): Supporting development and validation of Infectious Disease Dx tests.</title>
        <authorList>
            <person name="Kerrigan L."/>
            <person name="Tallon L.J."/>
            <person name="Sadzewicz L."/>
            <person name="Sengamalay N."/>
            <person name="Ott S."/>
            <person name="Godinez A."/>
            <person name="Nagaraj S."/>
            <person name="Vavikolanu K."/>
            <person name="Vyas G."/>
            <person name="Nadendla S."/>
            <person name="Aluvathingal J."/>
            <person name="Sichtig H."/>
        </authorList>
    </citation>
    <scope>NUCLEOTIDE SEQUENCE [LARGE SCALE GENOMIC DNA]</scope>
    <source>
        <strain evidence="10">FDAARGOS_200</strain>
    </source>
</reference>
<evidence type="ECO:0000256" key="8">
    <source>
        <dbReference type="RuleBase" id="RU361259"/>
    </source>
</evidence>
<evidence type="ECO:0000256" key="3">
    <source>
        <dbReference type="ARBA" id="ARBA00019048"/>
    </source>
</evidence>
<dbReference type="PANTHER" id="PTHR43197">
    <property type="entry name" value="UTP--GLUCOSE-1-PHOSPHATE URIDYLYLTRANSFERASE"/>
    <property type="match status" value="1"/>
</dbReference>
<dbReference type="GeneID" id="98066558"/>
<protein>
    <recommendedName>
        <fullName evidence="3 8">UTP--glucose-1-phosphate uridylyltransferase</fullName>
        <ecNumber evidence="2 8">2.7.7.9</ecNumber>
    </recommendedName>
    <alternativeName>
        <fullName evidence="8">UDP-glucose pyrophosphorylase</fullName>
    </alternativeName>
</protein>
<comment type="caution">
    <text evidence="10">The sequence shown here is derived from an EMBL/GenBank/DDBJ whole genome shotgun (WGS) entry which is preliminary data.</text>
</comment>
<gene>
    <name evidence="10" type="primary">galU</name>
    <name evidence="10" type="ORF">A6J39_007675</name>
</gene>
<organism evidence="10 11">
    <name type="scientific">Legionella anisa</name>
    <dbReference type="NCBI Taxonomy" id="28082"/>
    <lineage>
        <taxon>Bacteria</taxon>
        <taxon>Pseudomonadati</taxon>
        <taxon>Pseudomonadota</taxon>
        <taxon>Gammaproteobacteria</taxon>
        <taxon>Legionellales</taxon>
        <taxon>Legionellaceae</taxon>
        <taxon>Legionella</taxon>
    </lineage>
</organism>
<keyword evidence="4 8" id="KW-0808">Transferase</keyword>
<dbReference type="PANTHER" id="PTHR43197:SF1">
    <property type="entry name" value="UTP--GLUCOSE-1-PHOSPHATE URIDYLYLTRANSFERASE"/>
    <property type="match status" value="1"/>
</dbReference>
<dbReference type="CDD" id="cd02541">
    <property type="entry name" value="UGPase_prokaryotic"/>
    <property type="match status" value="1"/>
</dbReference>
<evidence type="ECO:0000256" key="1">
    <source>
        <dbReference type="ARBA" id="ARBA00006890"/>
    </source>
</evidence>
<dbReference type="NCBIfam" id="TIGR01099">
    <property type="entry name" value="galU"/>
    <property type="match status" value="1"/>
</dbReference>
<sequence length="297" mass="33463">MYSKLAPIRKAVFPVAGLGSRFLPATKASPKEMLPIVNKPLIQYAVEEAYASGIRQMIFVTCHNKRSIEDHFDMAYQLEHELILSNKNELLSIVQSVRPMDMECYYIRQPKPLGLGHAILCAQPVVGNEAFAVLLADDLMLNEKPILKQIAELYLEYGNSILAVHEVPRALTSQYGIIQGELEKERLINIKHLVEKPQPDAAPSNIAIVGRYILTPAIFEKIRLIPKNEHTEIQLTDAISALLNQETVLAYLYQGRHYDCGNVLGFLKANVDLGRAHPVEGKKFNHWLLDFVKASQR</sequence>
<dbReference type="InterPro" id="IPR005771">
    <property type="entry name" value="GalU_uridylyltTrfase_bac/arc"/>
</dbReference>
<dbReference type="EMBL" id="NBTX02000004">
    <property type="protein sequence ID" value="PNL61101.1"/>
    <property type="molecule type" value="Genomic_DNA"/>
</dbReference>
<dbReference type="InterPro" id="IPR005835">
    <property type="entry name" value="NTP_transferase_dom"/>
</dbReference>
<dbReference type="EC" id="2.7.7.9" evidence="2 8"/>
<evidence type="ECO:0000256" key="4">
    <source>
        <dbReference type="ARBA" id="ARBA00022679"/>
    </source>
</evidence>
<dbReference type="Gene3D" id="3.90.550.10">
    <property type="entry name" value="Spore Coat Polysaccharide Biosynthesis Protein SpsA, Chain A"/>
    <property type="match status" value="1"/>
</dbReference>
<evidence type="ECO:0000256" key="2">
    <source>
        <dbReference type="ARBA" id="ARBA00012415"/>
    </source>
</evidence>
<comment type="catalytic activity">
    <reaction evidence="7 8">
        <text>alpha-D-glucose 1-phosphate + UTP + H(+) = UDP-alpha-D-glucose + diphosphate</text>
        <dbReference type="Rhea" id="RHEA:19889"/>
        <dbReference type="ChEBI" id="CHEBI:15378"/>
        <dbReference type="ChEBI" id="CHEBI:33019"/>
        <dbReference type="ChEBI" id="CHEBI:46398"/>
        <dbReference type="ChEBI" id="CHEBI:58601"/>
        <dbReference type="ChEBI" id="CHEBI:58885"/>
        <dbReference type="EC" id="2.7.7.9"/>
    </reaction>
</comment>
<comment type="function">
    <text evidence="6">May play a role in stationary phase survival.</text>
</comment>
<dbReference type="GO" id="GO:0006011">
    <property type="term" value="P:UDP-alpha-D-glucose metabolic process"/>
    <property type="evidence" value="ECO:0007669"/>
    <property type="project" value="InterPro"/>
</dbReference>
<evidence type="ECO:0000256" key="6">
    <source>
        <dbReference type="ARBA" id="ARBA00037294"/>
    </source>
</evidence>